<dbReference type="AlphaFoldDB" id="A0A1Q8S5H5"/>
<accession>A0A1Q8S5H5</accession>
<dbReference type="Proteomes" id="UP000186583">
    <property type="component" value="Unassembled WGS sequence"/>
</dbReference>
<dbReference type="STRING" id="708187.A0A1Q8S5H5"/>
<organism evidence="1 2">
    <name type="scientific">Colletotrichum chlorophyti</name>
    <dbReference type="NCBI Taxonomy" id="708187"/>
    <lineage>
        <taxon>Eukaryota</taxon>
        <taxon>Fungi</taxon>
        <taxon>Dikarya</taxon>
        <taxon>Ascomycota</taxon>
        <taxon>Pezizomycotina</taxon>
        <taxon>Sordariomycetes</taxon>
        <taxon>Hypocreomycetidae</taxon>
        <taxon>Glomerellales</taxon>
        <taxon>Glomerellaceae</taxon>
        <taxon>Colletotrichum</taxon>
    </lineage>
</organism>
<evidence type="ECO:0000313" key="1">
    <source>
        <dbReference type="EMBL" id="OLN96693.1"/>
    </source>
</evidence>
<dbReference type="EMBL" id="MPGH01000016">
    <property type="protein sequence ID" value="OLN96693.1"/>
    <property type="molecule type" value="Genomic_DNA"/>
</dbReference>
<name>A0A1Q8S5H5_9PEZI</name>
<dbReference type="OrthoDB" id="5221138at2759"/>
<reference evidence="1 2" key="1">
    <citation type="submission" date="2016-11" db="EMBL/GenBank/DDBJ databases">
        <title>Draft Genome Assembly of Colletotrichum chlorophyti a pathogen of herbaceous plants.</title>
        <authorList>
            <person name="Gan P."/>
            <person name="Narusaka M."/>
            <person name="Tsushima A."/>
            <person name="Narusaka Y."/>
            <person name="Takano Y."/>
            <person name="Shirasu K."/>
        </authorList>
    </citation>
    <scope>NUCLEOTIDE SEQUENCE [LARGE SCALE GENOMIC DNA]</scope>
    <source>
        <strain evidence="1 2">NTL11</strain>
    </source>
</reference>
<evidence type="ECO:0000313" key="2">
    <source>
        <dbReference type="Proteomes" id="UP000186583"/>
    </source>
</evidence>
<proteinExistence type="predicted"/>
<gene>
    <name evidence="1" type="ORF">CCHL11_10065</name>
</gene>
<protein>
    <submittedName>
        <fullName evidence="1">Uncharacterized protein</fullName>
    </submittedName>
</protein>
<keyword evidence="2" id="KW-1185">Reference proteome</keyword>
<comment type="caution">
    <text evidence="1">The sequence shown here is derived from an EMBL/GenBank/DDBJ whole genome shotgun (WGS) entry which is preliminary data.</text>
</comment>
<sequence>MAARLATDAVFRCIDQATVYVGLKSDVVGQSVNYYEFDRTYQPRGWPNLDLCEALKTAERPHSDLESPDNNLRCASKELLYLFGNIARRGLLYRDGGDVVFARYSLDTFAAFART</sequence>